<dbReference type="SUPFAM" id="SSF47473">
    <property type="entry name" value="EF-hand"/>
    <property type="match status" value="1"/>
</dbReference>
<feature type="domain" description="Calponin-homology (CH)" evidence="23">
    <location>
        <begin position="185"/>
        <end position="289"/>
    </location>
</feature>
<dbReference type="FunFam" id="3.30.920.20:FF:000001">
    <property type="entry name" value="Microtubule-actin cross-linking factor 1"/>
    <property type="match status" value="1"/>
</dbReference>
<dbReference type="FunFam" id="1.20.58.60:FF:000025">
    <property type="entry name" value="microtubule-actin cross-linking factor 1"/>
    <property type="match status" value="1"/>
</dbReference>
<dbReference type="GO" id="GO:0090150">
    <property type="term" value="P:establishment of protein localization to membrane"/>
    <property type="evidence" value="ECO:0007669"/>
    <property type="project" value="UniProtKB-ARBA"/>
</dbReference>
<evidence type="ECO:0000256" key="18">
    <source>
        <dbReference type="ARBA" id="ARBA00023273"/>
    </source>
</evidence>
<dbReference type="Gene3D" id="2.30.30.40">
    <property type="entry name" value="SH3 Domains"/>
    <property type="match status" value="1"/>
</dbReference>
<dbReference type="GO" id="GO:0003779">
    <property type="term" value="F:actin binding"/>
    <property type="evidence" value="ECO:0007669"/>
    <property type="project" value="UniProtKB-KW"/>
</dbReference>
<dbReference type="SUPFAM" id="SSF47576">
    <property type="entry name" value="Calponin-homology domain, CH-domain"/>
    <property type="match status" value="1"/>
</dbReference>
<feature type="compositionally biased region" description="Low complexity" evidence="21">
    <location>
        <begin position="1991"/>
        <end position="2008"/>
    </location>
</feature>
<feature type="compositionally biased region" description="Basic and acidic residues" evidence="21">
    <location>
        <begin position="2312"/>
        <end position="2329"/>
    </location>
</feature>
<dbReference type="InterPro" id="IPR049538">
    <property type="entry name" value="PCN-like_spectrin-like_rpt"/>
</dbReference>
<feature type="coiled-coil region" evidence="20">
    <location>
        <begin position="3828"/>
        <end position="3855"/>
    </location>
</feature>
<reference evidence="26" key="2">
    <citation type="submission" date="2025-08" db="UniProtKB">
        <authorList>
            <consortium name="Ensembl"/>
        </authorList>
    </citation>
    <scope>IDENTIFICATION</scope>
</reference>
<evidence type="ECO:0000313" key="27">
    <source>
        <dbReference type="Proteomes" id="UP000016665"/>
    </source>
</evidence>
<dbReference type="FunFam" id="1.20.58.60:FF:000021">
    <property type="entry name" value="Microtubule-actin cross-linking factor 1"/>
    <property type="match status" value="1"/>
</dbReference>
<keyword evidence="14" id="KW-0333">Golgi apparatus</keyword>
<dbReference type="InterPro" id="IPR041615">
    <property type="entry name" value="Desmoplakin_SH3"/>
</dbReference>
<evidence type="ECO:0000256" key="10">
    <source>
        <dbReference type="ARBA" id="ARBA00022701"/>
    </source>
</evidence>
<dbReference type="InterPro" id="IPR001452">
    <property type="entry name" value="SH3_domain"/>
</dbReference>
<feature type="domain" description="EF-hand" evidence="24">
    <location>
        <begin position="6705"/>
        <end position="6740"/>
    </location>
</feature>
<dbReference type="GO" id="GO:0005874">
    <property type="term" value="C:microtubule"/>
    <property type="evidence" value="ECO:0007669"/>
    <property type="project" value="UniProtKB-KW"/>
</dbReference>
<dbReference type="Gene3D" id="3.90.1290.10">
    <property type="entry name" value="Plakin repeat"/>
    <property type="match status" value="7"/>
</dbReference>
<dbReference type="CDD" id="cd00051">
    <property type="entry name" value="EFh"/>
    <property type="match status" value="1"/>
</dbReference>
<dbReference type="GO" id="GO:0051893">
    <property type="term" value="P:regulation of focal adhesion assembly"/>
    <property type="evidence" value="ECO:0007669"/>
    <property type="project" value="UniProtKB-ARBA"/>
</dbReference>
<dbReference type="FunFam" id="1.20.58.60:FF:000001">
    <property type="entry name" value="Microtubule-actin cross-linking factor 1"/>
    <property type="match status" value="3"/>
</dbReference>
<dbReference type="Pfam" id="PF00307">
    <property type="entry name" value="CH"/>
    <property type="match status" value="2"/>
</dbReference>
<evidence type="ECO:0000256" key="12">
    <source>
        <dbReference type="ARBA" id="ARBA00022737"/>
    </source>
</evidence>
<dbReference type="GO" id="GO:0032886">
    <property type="term" value="P:regulation of microtubule-based process"/>
    <property type="evidence" value="ECO:0007669"/>
    <property type="project" value="UniProtKB-ARBA"/>
</dbReference>
<dbReference type="FunFam" id="1.20.58.60:FF:000027">
    <property type="entry name" value="Microtubule-actin cross-linking factor 1"/>
    <property type="match status" value="1"/>
</dbReference>
<dbReference type="Gene3D" id="1.20.58.60">
    <property type="match status" value="34"/>
</dbReference>
<feature type="region of interest" description="Disordered" evidence="21">
    <location>
        <begin position="6611"/>
        <end position="6649"/>
    </location>
</feature>
<dbReference type="FunFam" id="1.20.58.60:FF:000089">
    <property type="entry name" value="microtubule-actin cross-linking factor 1 isoform X9"/>
    <property type="match status" value="1"/>
</dbReference>
<dbReference type="FunFam" id="1.20.58.60:FF:000031">
    <property type="entry name" value="Microtubule-actin cross-linking factor 1"/>
    <property type="match status" value="1"/>
</dbReference>
<feature type="region of interest" description="Disordered" evidence="21">
    <location>
        <begin position="2289"/>
        <end position="2336"/>
    </location>
</feature>
<keyword evidence="13" id="KW-0106">Calcium</keyword>
<dbReference type="FunFam" id="1.20.58.60:FF:000127">
    <property type="entry name" value="microtubule-actin cross-linking factor 1 isoform X9"/>
    <property type="match status" value="1"/>
</dbReference>
<feature type="compositionally biased region" description="Basic and acidic residues" evidence="21">
    <location>
        <begin position="2915"/>
        <end position="2926"/>
    </location>
</feature>
<feature type="region of interest" description="Disordered" evidence="21">
    <location>
        <begin position="6893"/>
        <end position="6946"/>
    </location>
</feature>
<dbReference type="FunFam" id="1.20.58.60:FF:000048">
    <property type="entry name" value="microtubule-actin cross-linking factor 1 isoform X3"/>
    <property type="match status" value="1"/>
</dbReference>
<dbReference type="SMART" id="SM00243">
    <property type="entry name" value="GAS2"/>
    <property type="match status" value="1"/>
</dbReference>
<dbReference type="Gene3D" id="1.10.418.10">
    <property type="entry name" value="Calponin-like domain"/>
    <property type="match status" value="2"/>
</dbReference>
<evidence type="ECO:0000259" key="25">
    <source>
        <dbReference type="PROSITE" id="PS51460"/>
    </source>
</evidence>
<keyword evidence="12" id="KW-0677">Repeat</keyword>
<feature type="coiled-coil region" evidence="20">
    <location>
        <begin position="3270"/>
        <end position="3304"/>
    </location>
</feature>
<dbReference type="HOGENOM" id="CLU_000015_0_1_1"/>
<feature type="coiled-coil region" evidence="20">
    <location>
        <begin position="1006"/>
        <end position="1033"/>
    </location>
</feature>
<evidence type="ECO:0000256" key="16">
    <source>
        <dbReference type="ARBA" id="ARBA00023203"/>
    </source>
</evidence>
<dbReference type="InterPro" id="IPR003108">
    <property type="entry name" value="GAR_dom"/>
</dbReference>
<dbReference type="FunFam" id="1.20.58.60:FF:000088">
    <property type="entry name" value="microtubule-actin cross-linking factor 1 isoform X2"/>
    <property type="match status" value="1"/>
</dbReference>
<dbReference type="Pfam" id="PF21097">
    <property type="entry name" value="SR_plectin_7"/>
    <property type="match status" value="1"/>
</dbReference>
<dbReference type="SUPFAM" id="SSF75399">
    <property type="entry name" value="Plakin repeat"/>
    <property type="match status" value="5"/>
</dbReference>
<dbReference type="GO" id="GO:0005882">
    <property type="term" value="C:intermediate filament"/>
    <property type="evidence" value="ECO:0007669"/>
    <property type="project" value="TreeGrafter"/>
</dbReference>
<dbReference type="Pfam" id="PF00681">
    <property type="entry name" value="Plectin"/>
    <property type="match status" value="9"/>
</dbReference>
<feature type="domain" description="EF-hand" evidence="24">
    <location>
        <begin position="6741"/>
        <end position="6776"/>
    </location>
</feature>
<feature type="region of interest" description="Disordered" evidence="21">
    <location>
        <begin position="2902"/>
        <end position="2926"/>
    </location>
</feature>
<dbReference type="FunFam" id="2.30.30.40:FF:000011">
    <property type="entry name" value="Microtubule-actin cross-linking factor 1"/>
    <property type="match status" value="1"/>
</dbReference>
<comment type="subcellular location">
    <subcellularLocation>
        <location evidence="3">Cell projection</location>
        <location evidence="3">Ruffle membrane</location>
    </subcellularLocation>
    <subcellularLocation>
        <location evidence="1">Cytoplasm</location>
        <location evidence="1">Cytoskeleton</location>
    </subcellularLocation>
    <subcellularLocation>
        <location evidence="2">Golgi apparatus</location>
    </subcellularLocation>
</comment>
<dbReference type="InterPro" id="IPR002048">
    <property type="entry name" value="EF_hand_dom"/>
</dbReference>
<keyword evidence="17" id="KW-0206">Cytoskeleton</keyword>
<dbReference type="Pfam" id="PF13499">
    <property type="entry name" value="EF-hand_7"/>
    <property type="match status" value="1"/>
</dbReference>
<dbReference type="PROSITE" id="PS50222">
    <property type="entry name" value="EF_HAND_2"/>
    <property type="match status" value="2"/>
</dbReference>
<dbReference type="InterPro" id="IPR018159">
    <property type="entry name" value="Spectrin/alpha-actinin"/>
</dbReference>
<reference evidence="26 27" key="1">
    <citation type="journal article" date="2012" name="Nature">
        <title>The genomic landscape of species divergence in Ficedula flycatchers.</title>
        <authorList>
            <person name="Ellegren H."/>
            <person name="Smeds L."/>
            <person name="Burri R."/>
            <person name="Olason P.I."/>
            <person name="Backstrom N."/>
            <person name="Kawakami T."/>
            <person name="Kunstner A."/>
            <person name="Makinen H."/>
            <person name="Nadachowska-Brzyska K."/>
            <person name="Qvarnstrom A."/>
            <person name="Uebbing S."/>
            <person name="Wolf J.B."/>
        </authorList>
    </citation>
    <scope>NUCLEOTIDE SEQUENCE [LARGE SCALE GENOMIC DNA]</scope>
</reference>
<dbReference type="FunFam" id="1.20.58.60:FF:000010">
    <property type="entry name" value="plectin isoform X2"/>
    <property type="match status" value="1"/>
</dbReference>
<evidence type="ECO:0000256" key="11">
    <source>
        <dbReference type="ARBA" id="ARBA00022723"/>
    </source>
</evidence>
<evidence type="ECO:0000313" key="26">
    <source>
        <dbReference type="Ensembl" id="ENSFALP00000000596.2"/>
    </source>
</evidence>
<dbReference type="Pfam" id="PF21020">
    <property type="entry name" value="Spectrin_4"/>
    <property type="match status" value="1"/>
</dbReference>
<feature type="coiled-coil region" evidence="20">
    <location>
        <begin position="5756"/>
        <end position="5783"/>
    </location>
</feature>
<dbReference type="Proteomes" id="UP000016665">
    <property type="component" value="Chromosome 23"/>
</dbReference>
<organism evidence="26 27">
    <name type="scientific">Ficedula albicollis</name>
    <name type="common">Collared flycatcher</name>
    <name type="synonym">Muscicapa albicollis</name>
    <dbReference type="NCBI Taxonomy" id="59894"/>
    <lineage>
        <taxon>Eukaryota</taxon>
        <taxon>Metazoa</taxon>
        <taxon>Chordata</taxon>
        <taxon>Craniata</taxon>
        <taxon>Vertebrata</taxon>
        <taxon>Euteleostomi</taxon>
        <taxon>Archelosauria</taxon>
        <taxon>Archosauria</taxon>
        <taxon>Dinosauria</taxon>
        <taxon>Saurischia</taxon>
        <taxon>Theropoda</taxon>
        <taxon>Coelurosauria</taxon>
        <taxon>Aves</taxon>
        <taxon>Neognathae</taxon>
        <taxon>Neoaves</taxon>
        <taxon>Telluraves</taxon>
        <taxon>Australaves</taxon>
        <taxon>Passeriformes</taxon>
        <taxon>Muscicapidae</taxon>
        <taxon>Ficedula</taxon>
    </lineage>
</organism>
<dbReference type="InterPro" id="IPR001589">
    <property type="entry name" value="Actinin_actin-bd_CS"/>
</dbReference>
<dbReference type="FunFam" id="1.20.58.60:FF:000084">
    <property type="entry name" value="microtubule-actin cross-linking factor 1 isoform X2"/>
    <property type="match status" value="1"/>
</dbReference>
<feature type="coiled-coil region" evidence="20">
    <location>
        <begin position="1394"/>
        <end position="1424"/>
    </location>
</feature>
<dbReference type="Pfam" id="PF02187">
    <property type="entry name" value="GAS2"/>
    <property type="match status" value="1"/>
</dbReference>
<dbReference type="InterPro" id="IPR001715">
    <property type="entry name" value="CH_dom"/>
</dbReference>
<keyword evidence="18" id="KW-0966">Cell projection</keyword>
<dbReference type="SMART" id="SM00033">
    <property type="entry name" value="CH"/>
    <property type="match status" value="2"/>
</dbReference>
<keyword evidence="20" id="KW-0175">Coiled coil</keyword>
<dbReference type="Pfam" id="PF17902">
    <property type="entry name" value="SH3_10"/>
    <property type="match status" value="1"/>
</dbReference>
<dbReference type="FunFam" id="1.20.58.60:FF:000009">
    <property type="entry name" value="dystonin isoform X1"/>
    <property type="match status" value="1"/>
</dbReference>
<dbReference type="GO" id="GO:0042060">
    <property type="term" value="P:wound healing"/>
    <property type="evidence" value="ECO:0007669"/>
    <property type="project" value="TreeGrafter"/>
</dbReference>
<keyword evidence="27" id="KW-1185">Reference proteome</keyword>
<dbReference type="STRING" id="59894.ENSFALP00000000596"/>
<keyword evidence="4 19" id="KW-0728">SH3 domain</keyword>
<dbReference type="FunFam" id="1.20.58.60:FF:000022">
    <property type="entry name" value="Microtubule-actin cross-linking factor 1"/>
    <property type="match status" value="1"/>
</dbReference>
<feature type="coiled-coil region" evidence="20">
    <location>
        <begin position="1448"/>
        <end position="1478"/>
    </location>
</feature>
<sequence>MPLSESSYLPPAAFVLSHVLGIAGVLYWRSRSREDERDRVQKKTFTKWVNKHLMKVRKHINDLYEDLRDGHNLISLLEVLSGVKLPAAQWSLRLVTAPAWCRASSEEEEDDDDEEPREKGRMRFHRLQNVQIALDFLKQRQVKLVNIRNDDITDGNPKLTLGLIWTIILHFQISDIYISGELGDMSAKEKLLLWTQKVTAGYIGLKCTNFSSCWSDGKMFNALIHRYRPDLVDMERVQIQSNRENLEQAFEIAERLGVTRLLDAEDVDVPSPDEKSVITYVSSIYDAFPKVPEGGEGISAIEVDSRWLEYQSRVESLISWIKQHTILMSDKSFPQNPVELKALYNQYIHFKETEIPAKEQEKGQIEELYKLLEVWIEFGRIKLPQGYHPNDVEEEWGKLIIEMLEREKLLRPAVERLELLLQIANKIQNGALSCEEKLTLAKNTLQADAAHLESGQQVQHEADVVAFLQECEGLVRQLQVDLQILRDENYFQLEELVFRIVRLQDELVTLRLECTNLYRKGHFSTLELVPTSTLSTTQLKGDSLTKGLHTSSASWFRKPMTRPELVAISSSEDEGSLRFVYELLAWVEEMQMRLERAEWGTDLPSVESQLESQRHIHASVEELGSSVKEARMYEGKMSPNFRASYTETLGKLETQYCKLMETSSFRLRHLQSLHGFVSRATAELIWLNEKEEEELAYDWSDNNPNIAAKKNYFSELTAELEEKQDIFHSLQDTAELLSLENHPAKQTVEAYSAAVHTQWQWIKQLCLCVEQHVKENAAYFQFFSDARESEAYLRNLQDSIRRKYSCDHNTSLTRLEDLLQDSMDEKEQLIQSKSSVASLVGRSKTIVQLRPRNPEHALKGTIPIKAVCDYRQIEITICRNDECVLEDNSQRTKWKVISPTGNEAMVPSVCFLIPPPNKEAVEMASRVEQLYQKVMALWHQLHMNTKSLISWNYLRKDIALVQSFSVEKLRSLAQGECQQALKSLQAHYEDFLQDSRDSELFSVSDRLRLEEEVESAKEHIRQLLESMENEDKDETVARTFLSELGNIRLRLEECELRLLSRVQPAGSAQAGADPAQENAVRMAEQERTQEDLQQLQSELRVVSERCCSFLDKAPAGPSTPQLRSELDLVVNKMEQTHGLSSIYLEKLKTVDVIIRSTQGAESLVKGYEVKLSQEEAVPADLAAIQTHRAALQQWLGEVKDKGSVFSTLEEEMGKAKEVGEQLFRLRQERSIELERFQEKGSQLWERWQRVCAQIETRHTELESIQEVLSDYRQCHSALIQWIEEITAQQELMKPGQAEDSRVLSEQLSQQTALAAEIEKNQAKLDQCQKFSQQYSAAVKDYELQLMTYRAFVESQQKSPMKRRRMLSSSDAITQEFMDLRTRYTALVTLTTQHVKYISDALRRLEEEEKVVEEEKQEHVDKVKELLGWALGLKQSVQGRAAAAGSRELGDIEKSISEQQALNEELTAKKEQVSEAIKTSQIFLAKHSHKLSQPEKDQISAQISALKETYQALCSNSTEQLQQLQSQLAQETEHKGSEAVAGVIDLGTVEIFPVFGAMQRGLIDQDTGLALLEAQVITSDLVVPETSEKLSLEKALARNIIDVRAFQVLQELKDALQQVEEVMLEMLDFDLILFLLFLFQGSEAVAGVIDLGTVEIFPVFGAMQRGLIDQDTGLALLEAQVITSDLVVPETSEKLSLEKALARNIIDVRAFQILEAELITGGFKFQQGRISMETAVQEKLLPPQLHSRLLSHLEGGKDLIDPNTAEKTSLPELLERCINHQETGLRLLPVQQLAGGMLSLSSGREISIPRAAQEGLIDRQVATRLLEAQLCAGGIVEPRTGLRLSVAEAVRQGLMEQDLGCTLLIRQLQRGGIVDTATGHRLSLDEALRKGLVAPNTALLALESLQSFMGLLWPETGEIIPVADALEQGVLSTDLIQEILSKRQLLQAVFVPETTEVLSWQKAVEQGILEGEVAKKLRSTALPDVMGSVQLSASPSRSRHSQSSPGRSPTGPGEPLLSSDEERLVFHLMTHSYINIHDGHKVLLVDAELNNLTKTLIQSQENGSCAQQLRGFEETEADAALESEPCNGLALQQLELQFAPSKGESEKMLPPRTALENGEVVMGPETLLLEDAEDFLQMEEQKKVSTEQETIRSETDAEFGREQVTFTTTDKHQVKLLMPEPPSDLDSGLIRETEEMIIEREEESKPPAEDGVEGPEYQKRAKLESGAVVVKSEICVTVGVPESRDRLKIVAERSQGVREPEGEAEGAREVYLLKEEVVEDGGEEVVLPARGEAERQSEDVGSVLEVEEGEQEEATRIEKLGDEGSEKPAPEEQEAEDTLEKLLRQLQSGGISQEQTGRALLLDEALTAGLVSGHAAVKLMDRMSMFSGFFDSQVGEPLTTEDVIEEGLMDEKLLQKVLESDKAISGVLDPGNNFVYSIKDAAAVGLLDKETAMRILEGQVVTGGIVDLKRGKKVSVTLASNLGLIEPRSQTELVKLEKASKGKGTDEVSRQKLINLQAETCGIVDPETKQPLTVAESVERGLLEKEKAFQLLAKQVADGGIIHHVSGMRLSVDSAMKHGLVSAELCKELRKAESVVLQEFVHPATKEKLSLPQAVSLGLISPEFQREVQEIQAESGSILHPASGQRLALCQAVQQGLVPQQVVERALSSSAMREGIVDPESCMIVPYSELLKKCKIDIESGQRYLEVHPFQAIKDEVTGTRLPCAEAVRLGKLDPLPALRLLQAQADAGGVVEGTVSKRLSLRAAVEQGVLDEAMAKVIATNQLRAGGIVDAPSGKRLTVKEAVGKGLISQKLAAGLQDVRMPEEKVGSEVCKGEKMQLSQEKIEGLSPEKEERVTRVVQETPAAPRESVSVGPGKGGMGPGEPPEVGVPAGDELAGERAVKHTERETSHTEGLIDQEKTSETELKPTQKQKTLISCLILQIKFSKKMCLEHDQRLISYLSMLRDIEMRIKRVQPAEQNLAALHDLRQQAEALGTELQELSFPVNQELDAVQRIVANPPEEVPEQLLKALEKDAKNLQKSLSSLPKTPPFNHEFLVFKAKILAQHEALQAKLQELLSWVSVTTGSLDDSDFQQATDASSLSHCLQHYKELKEPLADTKAELDATAFDIQFLISEHAQDLTPQQSRQLLRLLHELQKAFRDLSERVTARVEVLQVCLQQVEQTEQVKLTLQEQQAARAQSLAELSRWLGQAEDTLAEQQRAGGDLPALQQRQSNVKELQRSIHSRAASFAGVLKSTEQFLEENKAKLEPGELAALQQDLQRAKEQYQSLQERTEVAQKELESAVSAAVQQETEKVKAAKELEENSNKIDSLLSWVASLEQKGGLPEYRPHPVDPGTGTPAGKSPGDVPDGQAVGADSAAESLDELYERLKAQHQELLSQQQDVILATQSAQALLERQGHSLAGEQRAQLRAQLAELRQQYPAALARSEARLKRAQLLRDELRKFLRDHGEFQAWLEQAEQELEGMCKGDSDPASLRQLLRRQGSFSEDVISHKGDLRFVTMSGQKFLDGDAEDAESQLVMSRSVVKSKLEDATQRYTRLHSKCSKLGSHLSTLLDHYQQFQEVAESLRTWLQEGEAALGKLLSEAVSSDLAVLQKQLASTKQLQGDLAEHQVPVEKLQKAARTLLDIQGEPAPDHGHIQETTDAIVSRFQSLSQQLSERSDLLQKSIAQSQSVQESLESLLQSVAEIERSLEKDQPAVLSSASIQDSLATSVKLKQDIARQKSCLEATREMVTRFTAATDSPAASALQDKLAQVTEHFGRLCQQQQQREDTLKGLLPKVEQHEQLLEKLQQFTESRTRALASGNQPERDIARFSQHIQELNSEMRQHQEDLATLEHLAEELSSCGFAPSTFQQQEKLQSLKKDFLQLQKVAKDREKDASSCQEQLDEFRNLVGAVRKWLRESESKIPPAETSLGTQELQQRRQQIQDLLEEWKGKGPQVEEIAHRGTLLENLIVEITAPNTPPKMRGSALPGAGFLGADLTEIQCDVSEVGRRYQALGAALQERLQQLSALLDSMQQVQEEASSLLQWLESKERSLSQLDASSSPTRTETMRAQAEHNKAFLAELEQNSGKIQKVKEALSGLLEKYPDSPEAANWKKMQEDLNCRWERASQATAARQQKLEESATQLATFQAAEAQLRPWLMEKELMMSVLGPLSIDPNMLNAQKQQVQFMLKEFEARRQQHEQLNQAAQSILTGPGDVSPSSSQVQDELQGVNQKWSELTERLNSRSSQIDQAIVKSTQYQELLQGLSEKVKAVGQRLSSQSAISTQPDAVKQQLEETSEIRSDLAQLEEEISEAQSLCDDLSVLIGEQYLKDELRKRLETVALPLKGLEDLAADRMNRLQTALASSQQFQHMFDELRTWLDDKRCQQAQSQPISAKLERLQSQIQEQEEFQKSLNQHSGSYEMIVAEGESLLLSVQPGEEKTTLQNQLVSLKTHWEELSRQAADRHSKLKDCLQKAQKYQRHADDLLPWVEDCKARMAELEVTLDPVQLEATLLRSKAMLSDVEKRRSLLEMLNSAADILTDASQTDEDDVRDEKASINQKMDAITEELQTKTGSIEEMSQRLKEFQESFKNIEKKLEGAKHQLEIYDALGPQACSNKNLEKLRAQQEVLQALEPQVDYLKNLTQGLVEDAPAGSDCSQLLSQAEVAQQDFKAVKQKINDCCALMENKLEGIGQFNSRVREMFSQLADLDDELDSMGPIGRDSDSLQSQAEDARAFLGKLQRLKGDIASSEGECKRMLEDEGSPDLLGLKRELETLNKQCSKLAERGRSRQEQVETTLARVEDFYGRLKELSLMTTAAEENEALQWVVGTEVETINQQLADFKQFQKEQVDPLQLKLQQVNGVGQGLIQSAGKNCDVQGLEHDMEEINTRWNTLNKKVAQRVAQLQEALLHCGKFQDALEPLLSWLADTEELISNQKPPSAEYKVVKAQIQEQKLLQRLLDDRKATVEMIQAEGERIAQAAEPADRDKIVGQLESLGQRWEGLLARAAARQKQLEDILVLAKQFHETTEPVSDWLSVTEKKLANSEPIGTQTAKIQQQISRHKALEEDIESHAADVSQALGVGQSLSSLSCAAEQRLLAEKLEALQSSYSEVQERCSRKAALLAQALANARIFGEEEVEVLNWLAEVEDKLGSVAIKDYKQDVLQKQHADQLALNEEIVNRKKNVDQAIRNGQALLKQTTGEEVLLIQEKLDGIKTRYSDITAASSRALRTLEQARQLATKFQSTHEELAGWMSKVEEELAASGAQSPAGEQIPQFQQRQKELKKEVMEHRLVLDTVNEVSRALLELVPWRAREGLDKLVSDTNERYKLVSDTIKHRVEEIDAAIQRSQQYEQAADAELAWVAETKRKLMALGPIRLEQDQTTAQLQVQKAFSIDIIRHKDSMDELFSQRNEIFGTCGEEQKAVLQEKTESLVQQYEAVSQLNSERYARLERAQVLVNQFWETYEELNPWIEETQALISQLPPPAIDHEQLKQQQDDMRQLRESIAEHKPHIDKLLKIGPQLKDLNPEEGEMVQEKYSRAEALYSKIKEEVCQRALALDEAFSQSTQFHDKMEPMLEALGSLSSRLRLVDKIRECISDNKSSTVELEKLQPSFEALRRRGEELIARSQGPDKDLAAKVIQDKLDQMVFFWEDIKARTEEREMKFLDVLELAEKFWYDMAALLTTIKDTQDIVHDLESPGIDPSIIKQQVEAAETIKEETDGLHEELEFIRLLGTDLIFACGETEKPEVKKSIDEMNNAWENLNKTWKERLEKLEEAMQAAVQYQDTLQAMFDWLDNAVIKLCNMSPVGTDLSTVKEQMNEMKEFKMEVYQQQIEMEKLNHQGELMLKKATDETDRDIIKEPLTELKHLWENLGEKIAHRQHKLEAALLALGQFQHALAELMAWLTHTEELLDAQKPINGDPKVIEVELAKHHVLKNDVLAHQATVETVNKAGNELLESSAGDDASSLRNRLEKLNSCWESVLQKTEEREQQLQSTLQQAQGFHGEIEDFLLWLTRMESQLSASKPTGGLPETAREQLNAHMELYSQLKAKEDVYSQLLAKGRLMLLNRDDSGSGSKTEQSVALLEQKWCLVSTKMEERKAKLEEALALATDFQNSLQDFINWLTLAEQSLNIAPPPSLILAAVLAQIDEHKVFANEVNAHRDRIIELDQTGNQLKFLSQKQDVVLIKNLLVSVQSRWEKVVQRSVERGRALDDARKRAKQFHEAWKKLVDWLEDAENHLDSELEISNDPDKIKLQLSKHKEFQKTLGGKQPVYDTTIRTGRALKEKALLADDTQKLDNLLGEVRDKWDTVCGKSVERQHKLEEALLFSGQFMDALQAFVDWLYKVEPQLAEDQPVHGDLDLVMNLMDAHKVFQKELGKRTGTVQVLKRSGRELIENSRDDTTWVKVQLQELSNRWDTVCKLSVSKQTRLEQALKQAEEFRTAVHMLLEWLSEAEQSLRFRGALPDDAEALQALIDGHKEFMKKVEEKRADVNAAVGMGEVILGACHPDCITTIKHWITIIRARFEEVLTWARQHQQRLESALSELVANAELLEELLAWIQWAETTLIQRDQEPMPQNIDQVKALISEHQSFMEEMTRKQPDVDRVTKTYKRKATEPPHGPFIDKSRSNRKSLGQAAPPSMPIISQSETKNPRINQLSARWQQVWLLALERQRKLNDALDRLEELKEFANFDFDVWRKKYMRWMNHKKSRVMDFFRRIDKDQDGKITRQEFIDGILASKFPTTKLEMTAVADIFDRDGDGYIDYYEFVAALHPNKDAYRPTTDADKIEDEVTRQVAQCKCAKRFQVEQIGENKYRVRQGFGDSQQLRLVRILRSTVMVRVGGGWMALDEFLVKNDPCRGKAWSEFSSPLLSPFAARGRTNLELREKFILPEGASQGMTPFRSRGRRSKPSSRAASPTRSSSSASQSNHSCASMPSSPATPASGAKTPHHFSRCYDKPWLINSKASTPLRGFDYSDLQLPSEVTPSAGSKLKRPTFHSSRTSLAGDTSNSSSPVSTGAKTTRADPKKAASKLKTSNLAPLSFLGCSFADPKKAASKLNT</sequence>
<dbReference type="GO" id="GO:0032587">
    <property type="term" value="C:ruffle membrane"/>
    <property type="evidence" value="ECO:0007669"/>
    <property type="project" value="UniProtKB-SubCell"/>
</dbReference>
<dbReference type="FunFam" id="1.20.58.60:FF:000134">
    <property type="entry name" value="microtubule-actin cross-linking factor 1 isoform X4"/>
    <property type="match status" value="1"/>
</dbReference>
<dbReference type="FunFam" id="1.20.58.60:FF:000008">
    <property type="entry name" value="microtubule-actin cross-linking factor 1"/>
    <property type="match status" value="2"/>
</dbReference>
<name>U3JCU2_FICAL</name>
<dbReference type="InterPro" id="IPR036872">
    <property type="entry name" value="CH_dom_sf"/>
</dbReference>
<dbReference type="FunFam" id="1.20.58.60:FF:000234">
    <property type="entry name" value="microtubule-actin cross-linking factor 1 isoform X6"/>
    <property type="match status" value="1"/>
</dbReference>
<feature type="region of interest" description="Disordered" evidence="21">
    <location>
        <begin position="1065"/>
        <end position="1087"/>
    </location>
</feature>
<feature type="coiled-coil region" evidence="20">
    <location>
        <begin position="4290"/>
        <end position="4324"/>
    </location>
</feature>
<dbReference type="GO" id="GO:0005198">
    <property type="term" value="F:structural molecule activity"/>
    <property type="evidence" value="ECO:0007669"/>
    <property type="project" value="TreeGrafter"/>
</dbReference>
<feature type="coiled-coil region" evidence="20">
    <location>
        <begin position="4740"/>
        <end position="4786"/>
    </location>
</feature>
<keyword evidence="9" id="KW-0879">Wnt signaling pathway</keyword>
<evidence type="ECO:0000256" key="7">
    <source>
        <dbReference type="ARBA" id="ARBA00022553"/>
    </source>
</evidence>
<dbReference type="GO" id="GO:0005794">
    <property type="term" value="C:Golgi apparatus"/>
    <property type="evidence" value="ECO:0007669"/>
    <property type="project" value="UniProtKB-SubCell"/>
</dbReference>
<keyword evidence="16" id="KW-0009">Actin-binding</keyword>
<keyword evidence="10" id="KW-0493">Microtubule</keyword>
<evidence type="ECO:0000256" key="4">
    <source>
        <dbReference type="ARBA" id="ARBA00022443"/>
    </source>
</evidence>
<feature type="region of interest" description="Disordered" evidence="21">
    <location>
        <begin position="2839"/>
        <end position="2889"/>
    </location>
</feature>
<evidence type="ECO:0000259" key="24">
    <source>
        <dbReference type="PROSITE" id="PS50222"/>
    </source>
</evidence>
<keyword evidence="8" id="KW-0433">Leucine-rich repeat</keyword>
<evidence type="ECO:0000256" key="17">
    <source>
        <dbReference type="ARBA" id="ARBA00023212"/>
    </source>
</evidence>
<dbReference type="FunFam" id="1.20.58.60:FF:000092">
    <property type="entry name" value="microtubule-actin cross-linking factor 1 isoform X2"/>
    <property type="match status" value="1"/>
</dbReference>
<dbReference type="PROSITE" id="PS50021">
    <property type="entry name" value="CH"/>
    <property type="match status" value="2"/>
</dbReference>
<dbReference type="InterPro" id="IPR018247">
    <property type="entry name" value="EF_Hand_1_Ca_BS"/>
</dbReference>
<feature type="coiled-coil region" evidence="20">
    <location>
        <begin position="468"/>
        <end position="520"/>
    </location>
</feature>
<dbReference type="FunFam" id="1.20.58.60:FF:000016">
    <property type="entry name" value="Microtubule-actin cross-linking factor 1"/>
    <property type="match status" value="1"/>
</dbReference>
<dbReference type="InterPro" id="IPR002017">
    <property type="entry name" value="Spectrin_repeat"/>
</dbReference>
<accession>U3JCU2</accession>
<dbReference type="PANTHER" id="PTHR23169">
    <property type="entry name" value="ENVOPLAKIN"/>
    <property type="match status" value="1"/>
</dbReference>
<feature type="region of interest" description="Disordered" evidence="21">
    <location>
        <begin position="6981"/>
        <end position="7030"/>
    </location>
</feature>
<dbReference type="FunFam" id="1.10.238.10:FF:000013">
    <property type="entry name" value="Microtubule-actin cross-linking factor 1"/>
    <property type="match status" value="1"/>
</dbReference>
<dbReference type="Gene3D" id="1.20.58.1060">
    <property type="match status" value="1"/>
</dbReference>
<dbReference type="GO" id="GO:0005509">
    <property type="term" value="F:calcium ion binding"/>
    <property type="evidence" value="ECO:0007669"/>
    <property type="project" value="InterPro"/>
</dbReference>
<evidence type="ECO:0000256" key="9">
    <source>
        <dbReference type="ARBA" id="ARBA00022687"/>
    </source>
</evidence>
<keyword evidence="15" id="KW-0472">Membrane</keyword>
<evidence type="ECO:0000256" key="6">
    <source>
        <dbReference type="ARBA" id="ARBA00022490"/>
    </source>
</evidence>
<dbReference type="PROSITE" id="PS51460">
    <property type="entry name" value="GAR"/>
    <property type="match status" value="1"/>
</dbReference>
<feature type="domain" description="Calponin-homology (CH)" evidence="23">
    <location>
        <begin position="39"/>
        <end position="172"/>
    </location>
</feature>
<feature type="region of interest" description="Disordered" evidence="21">
    <location>
        <begin position="3341"/>
        <end position="3371"/>
    </location>
</feature>
<dbReference type="InterPro" id="IPR035915">
    <property type="entry name" value="Plakin_repeat_sf"/>
</dbReference>
<dbReference type="CDD" id="cd21188">
    <property type="entry name" value="CH_PLEC-like_rpt1"/>
    <property type="match status" value="1"/>
</dbReference>
<dbReference type="PANTHER" id="PTHR23169:SF25">
    <property type="entry name" value="MICROTUBULE-ACTIN CROSS-LINKING FACTOR 1, ISOFORMS 1_2_3_4_5"/>
    <property type="match status" value="1"/>
</dbReference>
<dbReference type="GO" id="GO:0051239">
    <property type="term" value="P:regulation of multicellular organismal process"/>
    <property type="evidence" value="ECO:0007669"/>
    <property type="project" value="UniProtKB-ARBA"/>
</dbReference>
<dbReference type="SMART" id="SM00250">
    <property type="entry name" value="PLEC"/>
    <property type="match status" value="21"/>
</dbReference>
<dbReference type="GO" id="GO:0031344">
    <property type="term" value="P:regulation of cell projection organization"/>
    <property type="evidence" value="ECO:0007669"/>
    <property type="project" value="UniProtKB-ARBA"/>
</dbReference>
<dbReference type="SMART" id="SM00054">
    <property type="entry name" value="EFh"/>
    <property type="match status" value="2"/>
</dbReference>
<dbReference type="GO" id="GO:0030334">
    <property type="term" value="P:regulation of cell migration"/>
    <property type="evidence" value="ECO:0007669"/>
    <property type="project" value="UniProtKB-ARBA"/>
</dbReference>
<dbReference type="GO" id="GO:0045104">
    <property type="term" value="P:intermediate filament cytoskeleton organization"/>
    <property type="evidence" value="ECO:0007669"/>
    <property type="project" value="InterPro"/>
</dbReference>
<dbReference type="SMART" id="SM00150">
    <property type="entry name" value="SPEC"/>
    <property type="match status" value="35"/>
</dbReference>
<dbReference type="GO" id="GO:0008017">
    <property type="term" value="F:microtubule binding"/>
    <property type="evidence" value="ECO:0007669"/>
    <property type="project" value="InterPro"/>
</dbReference>
<dbReference type="FunFam" id="1.20.58.60:FF:000012">
    <property type="entry name" value="Microtubule-actin cross-linking factor 1"/>
    <property type="match status" value="1"/>
</dbReference>
<dbReference type="FunFam" id="1.20.58.60:FF:000095">
    <property type="entry name" value="microtubule-actin cross-linking factor 1 isoform X2"/>
    <property type="match status" value="1"/>
</dbReference>
<evidence type="ECO:0000256" key="5">
    <source>
        <dbReference type="ARBA" id="ARBA00022475"/>
    </source>
</evidence>
<evidence type="ECO:0000256" key="14">
    <source>
        <dbReference type="ARBA" id="ARBA00023034"/>
    </source>
</evidence>
<dbReference type="InterPro" id="IPR041573">
    <property type="entry name" value="Desmoplakin_Spectrin-like"/>
</dbReference>
<reference evidence="26" key="3">
    <citation type="submission" date="2025-09" db="UniProtKB">
        <authorList>
            <consortium name="Ensembl"/>
        </authorList>
    </citation>
    <scope>IDENTIFICATION</scope>
</reference>
<dbReference type="Gene3D" id="1.10.238.10">
    <property type="entry name" value="EF-hand"/>
    <property type="match status" value="1"/>
</dbReference>
<dbReference type="PROSITE" id="PS00020">
    <property type="entry name" value="ACTININ_2"/>
    <property type="match status" value="1"/>
</dbReference>
<dbReference type="InterPro" id="IPR043197">
    <property type="entry name" value="Plakin"/>
</dbReference>
<dbReference type="FunFam" id="1.10.418.10:FF:000002">
    <property type="entry name" value="Microtubule-actin cross-linking factor 1"/>
    <property type="match status" value="1"/>
</dbReference>
<keyword evidence="5" id="KW-1003">Cell membrane</keyword>
<evidence type="ECO:0000259" key="23">
    <source>
        <dbReference type="PROSITE" id="PS50021"/>
    </source>
</evidence>
<feature type="domain" description="GAR" evidence="25">
    <location>
        <begin position="6781"/>
        <end position="6857"/>
    </location>
</feature>
<dbReference type="FunFam" id="1.20.58.60:FF:000014">
    <property type="entry name" value="microtubule-actin cross-linking factor 1"/>
    <property type="match status" value="1"/>
</dbReference>
<protein>
    <submittedName>
        <fullName evidence="26">Microtubule actin crosslinking factor 1</fullName>
    </submittedName>
</protein>
<dbReference type="Pfam" id="PF00435">
    <property type="entry name" value="Spectrin"/>
    <property type="match status" value="19"/>
</dbReference>
<dbReference type="GO" id="GO:0016055">
    <property type="term" value="P:Wnt signaling pathway"/>
    <property type="evidence" value="ECO:0007669"/>
    <property type="project" value="UniProtKB-KW"/>
</dbReference>
<feature type="coiled-coil region" evidence="20">
    <location>
        <begin position="1506"/>
        <end position="1533"/>
    </location>
</feature>
<evidence type="ECO:0000256" key="1">
    <source>
        <dbReference type="ARBA" id="ARBA00004245"/>
    </source>
</evidence>
<dbReference type="InterPro" id="IPR036534">
    <property type="entry name" value="GAR_dom_sf"/>
</dbReference>
<evidence type="ECO:0000256" key="8">
    <source>
        <dbReference type="ARBA" id="ARBA00022614"/>
    </source>
</evidence>
<dbReference type="FunFam" id="1.20.58.60:FF:000389">
    <property type="entry name" value="Microtubule-actin crosslinking factor 1"/>
    <property type="match status" value="1"/>
</dbReference>
<dbReference type="Pfam" id="PF21019">
    <property type="entry name" value="Spectrin_3"/>
    <property type="match status" value="1"/>
</dbReference>
<dbReference type="GO" id="GO:0022603">
    <property type="term" value="P:regulation of anatomical structure morphogenesis"/>
    <property type="evidence" value="ECO:0007669"/>
    <property type="project" value="UniProtKB-ARBA"/>
</dbReference>
<dbReference type="InterPro" id="IPR001101">
    <property type="entry name" value="Plectin_repeat"/>
</dbReference>
<feature type="coiled-coil region" evidence="20">
    <location>
        <begin position="3373"/>
        <end position="3444"/>
    </location>
</feature>
<proteinExistence type="predicted"/>
<feature type="compositionally biased region" description="Polar residues" evidence="21">
    <location>
        <begin position="6994"/>
        <end position="7017"/>
    </location>
</feature>
<evidence type="ECO:0000256" key="13">
    <source>
        <dbReference type="ARBA" id="ARBA00022837"/>
    </source>
</evidence>
<dbReference type="eggNOG" id="KOG0516">
    <property type="taxonomic scope" value="Eukaryota"/>
</dbReference>
<dbReference type="FunFam" id="1.20.58.60:FF:000097">
    <property type="entry name" value="microtubule-actin cross-linking factor 1 isoform X2"/>
    <property type="match status" value="1"/>
</dbReference>
<feature type="compositionally biased region" description="Low complexity" evidence="21">
    <location>
        <begin position="6909"/>
        <end position="6944"/>
    </location>
</feature>
<dbReference type="SMART" id="SM01129">
    <property type="entry name" value="DELLA"/>
    <property type="match status" value="1"/>
</dbReference>
<dbReference type="PROSITE" id="PS00018">
    <property type="entry name" value="EF_HAND_1"/>
    <property type="match status" value="2"/>
</dbReference>
<evidence type="ECO:0000256" key="2">
    <source>
        <dbReference type="ARBA" id="ARBA00004555"/>
    </source>
</evidence>
<evidence type="ECO:0000256" key="3">
    <source>
        <dbReference type="ARBA" id="ARBA00004632"/>
    </source>
</evidence>
<dbReference type="CDD" id="cd21240">
    <property type="entry name" value="CH_MACF1_rpt2"/>
    <property type="match status" value="1"/>
</dbReference>
<feature type="coiled-coil region" evidence="20">
    <location>
        <begin position="4548"/>
        <end position="4610"/>
    </location>
</feature>
<evidence type="ECO:0000256" key="15">
    <source>
        <dbReference type="ARBA" id="ARBA00023136"/>
    </source>
</evidence>
<evidence type="ECO:0000256" key="20">
    <source>
        <dbReference type="SAM" id="Coils"/>
    </source>
</evidence>
<feature type="region of interest" description="Disordered" evidence="21">
    <location>
        <begin position="1987"/>
        <end position="2016"/>
    </location>
</feature>
<dbReference type="FunFam" id="1.20.58.60:FF:000090">
    <property type="entry name" value="microtubule-actin cross-linking factor 1 isoform X2"/>
    <property type="match status" value="1"/>
</dbReference>
<evidence type="ECO:0000256" key="21">
    <source>
        <dbReference type="SAM" id="MobiDB-lite"/>
    </source>
</evidence>
<dbReference type="SUPFAM" id="SSF46966">
    <property type="entry name" value="Spectrin repeat"/>
    <property type="match status" value="28"/>
</dbReference>
<feature type="domain" description="SH3" evidence="22">
    <location>
        <begin position="859"/>
        <end position="916"/>
    </location>
</feature>
<dbReference type="PROSITE" id="PS00019">
    <property type="entry name" value="ACTININ_1"/>
    <property type="match status" value="1"/>
</dbReference>
<dbReference type="FunFam" id="1.20.58.60:FF:000167">
    <property type="entry name" value="microtubule-actin cross-linking factor 1 isoform X9"/>
    <property type="match status" value="1"/>
</dbReference>
<dbReference type="InterPro" id="IPR011992">
    <property type="entry name" value="EF-hand-dom_pair"/>
</dbReference>
<dbReference type="Pfam" id="PF18373">
    <property type="entry name" value="Spectrin_2"/>
    <property type="match status" value="1"/>
</dbReference>
<dbReference type="FunFam" id="1.20.58.60:FF:000087">
    <property type="entry name" value="microtubule-actin cross-linking factor 1 isoform X2"/>
    <property type="match status" value="1"/>
</dbReference>
<feature type="compositionally biased region" description="Basic and acidic residues" evidence="21">
    <location>
        <begin position="2839"/>
        <end position="2855"/>
    </location>
</feature>
<dbReference type="PROSITE" id="PS50002">
    <property type="entry name" value="SH3"/>
    <property type="match status" value="1"/>
</dbReference>
<keyword evidence="7" id="KW-0597">Phosphoprotein</keyword>
<evidence type="ECO:0000259" key="22">
    <source>
        <dbReference type="PROSITE" id="PS50002"/>
    </source>
</evidence>
<dbReference type="Gene3D" id="3.30.920.20">
    <property type="entry name" value="Gas2-like domain"/>
    <property type="match status" value="1"/>
</dbReference>
<dbReference type="FunFam" id="1.20.58.60:FF:000116">
    <property type="entry name" value="Microtubule-actin cross-linking factor 1"/>
    <property type="match status" value="1"/>
</dbReference>
<dbReference type="Ensembl" id="ENSFALT00000000600.2">
    <property type="protein sequence ID" value="ENSFALP00000000596.2"/>
    <property type="gene ID" value="ENSFALG00000000559.2"/>
</dbReference>
<dbReference type="SUPFAM" id="SSF143575">
    <property type="entry name" value="GAS2 domain-like"/>
    <property type="match status" value="1"/>
</dbReference>
<dbReference type="GeneTree" id="ENSGT00940000155824"/>
<dbReference type="CDD" id="cd00176">
    <property type="entry name" value="SPEC"/>
    <property type="match status" value="16"/>
</dbReference>
<evidence type="ECO:0000256" key="19">
    <source>
        <dbReference type="PROSITE-ProRule" id="PRU00192"/>
    </source>
</evidence>
<keyword evidence="6" id="KW-0963">Cytoplasm</keyword>
<keyword evidence="11" id="KW-0479">Metal-binding</keyword>
<gene>
    <name evidence="26" type="primary">MACF1</name>
</gene>